<dbReference type="InterPro" id="IPR017871">
    <property type="entry name" value="ABC_transporter-like_CS"/>
</dbReference>
<evidence type="ECO:0000256" key="9">
    <source>
        <dbReference type="SAM" id="MobiDB-lite"/>
    </source>
</evidence>
<dbReference type="InterPro" id="IPR027417">
    <property type="entry name" value="P-loop_NTPase"/>
</dbReference>
<feature type="transmembrane region" description="Helical" evidence="10">
    <location>
        <begin position="834"/>
        <end position="855"/>
    </location>
</feature>
<evidence type="ECO:0000313" key="14">
    <source>
        <dbReference type="Proteomes" id="UP000215335"/>
    </source>
</evidence>
<evidence type="ECO:0000256" key="2">
    <source>
        <dbReference type="ARBA" id="ARBA00022448"/>
    </source>
</evidence>
<protein>
    <submittedName>
        <fullName evidence="13">Uncharacterized protein</fullName>
    </submittedName>
</protein>
<dbReference type="GO" id="GO:0140359">
    <property type="term" value="F:ABC-type transporter activity"/>
    <property type="evidence" value="ECO:0007669"/>
    <property type="project" value="InterPro"/>
</dbReference>
<feature type="transmembrane region" description="Helical" evidence="10">
    <location>
        <begin position="1050"/>
        <end position="1068"/>
    </location>
</feature>
<feature type="transmembrane region" description="Helical" evidence="10">
    <location>
        <begin position="98"/>
        <end position="124"/>
    </location>
</feature>
<keyword evidence="4" id="KW-0677">Repeat</keyword>
<dbReference type="Pfam" id="PF00664">
    <property type="entry name" value="ABC_membrane"/>
    <property type="match status" value="2"/>
</dbReference>
<evidence type="ECO:0000256" key="1">
    <source>
        <dbReference type="ARBA" id="ARBA00004141"/>
    </source>
</evidence>
<name>A0A232ES22_9HYME</name>
<feature type="transmembrane region" description="Helical" evidence="10">
    <location>
        <begin position="1020"/>
        <end position="1038"/>
    </location>
</feature>
<organism evidence="13 14">
    <name type="scientific">Trichomalopsis sarcophagae</name>
    <dbReference type="NCBI Taxonomy" id="543379"/>
    <lineage>
        <taxon>Eukaryota</taxon>
        <taxon>Metazoa</taxon>
        <taxon>Ecdysozoa</taxon>
        <taxon>Arthropoda</taxon>
        <taxon>Hexapoda</taxon>
        <taxon>Insecta</taxon>
        <taxon>Pterygota</taxon>
        <taxon>Neoptera</taxon>
        <taxon>Endopterygota</taxon>
        <taxon>Hymenoptera</taxon>
        <taxon>Apocrita</taxon>
        <taxon>Proctotrupomorpha</taxon>
        <taxon>Chalcidoidea</taxon>
        <taxon>Pteromalidae</taxon>
        <taxon>Pteromalinae</taxon>
        <taxon>Trichomalopsis</taxon>
    </lineage>
</organism>
<dbReference type="InterPro" id="IPR044746">
    <property type="entry name" value="ABCC_6TM_D1"/>
</dbReference>
<dbReference type="STRING" id="543379.A0A232ES22"/>
<dbReference type="SMART" id="SM00382">
    <property type="entry name" value="AAA"/>
    <property type="match status" value="2"/>
</dbReference>
<feature type="compositionally biased region" description="Basic and acidic residues" evidence="9">
    <location>
        <begin position="743"/>
        <end position="753"/>
    </location>
</feature>
<dbReference type="OrthoDB" id="6500128at2759"/>
<dbReference type="GO" id="GO:0005524">
    <property type="term" value="F:ATP binding"/>
    <property type="evidence" value="ECO:0007669"/>
    <property type="project" value="UniProtKB-KW"/>
</dbReference>
<feature type="transmembrane region" description="Helical" evidence="10">
    <location>
        <begin position="916"/>
        <end position="946"/>
    </location>
</feature>
<keyword evidence="8 10" id="KW-0472">Membrane</keyword>
<accession>A0A232ES22</accession>
<dbReference type="InterPro" id="IPR050173">
    <property type="entry name" value="ABC_transporter_C-like"/>
</dbReference>
<evidence type="ECO:0000256" key="7">
    <source>
        <dbReference type="ARBA" id="ARBA00022989"/>
    </source>
</evidence>
<dbReference type="SUPFAM" id="SSF90123">
    <property type="entry name" value="ABC transporter transmembrane region"/>
    <property type="match status" value="2"/>
</dbReference>
<feature type="transmembrane region" description="Helical" evidence="10">
    <location>
        <begin position="404"/>
        <end position="428"/>
    </location>
</feature>
<evidence type="ECO:0000256" key="10">
    <source>
        <dbReference type="SAM" id="Phobius"/>
    </source>
</evidence>
<evidence type="ECO:0000256" key="3">
    <source>
        <dbReference type="ARBA" id="ARBA00022692"/>
    </source>
</evidence>
<dbReference type="InterPro" id="IPR003593">
    <property type="entry name" value="AAA+_ATPase"/>
</dbReference>
<dbReference type="InterPro" id="IPR003439">
    <property type="entry name" value="ABC_transporter-like_ATP-bd"/>
</dbReference>
<dbReference type="PANTHER" id="PTHR24223">
    <property type="entry name" value="ATP-BINDING CASSETTE SUB-FAMILY C"/>
    <property type="match status" value="1"/>
</dbReference>
<evidence type="ECO:0000259" key="11">
    <source>
        <dbReference type="PROSITE" id="PS50893"/>
    </source>
</evidence>
<reference evidence="13 14" key="1">
    <citation type="journal article" date="2017" name="Curr. Biol.">
        <title>The Evolution of Venom by Co-option of Single-Copy Genes.</title>
        <authorList>
            <person name="Martinson E.O."/>
            <person name="Mrinalini"/>
            <person name="Kelkar Y.D."/>
            <person name="Chang C.H."/>
            <person name="Werren J.H."/>
        </authorList>
    </citation>
    <scope>NUCLEOTIDE SEQUENCE [LARGE SCALE GENOMIC DNA]</scope>
    <source>
        <strain evidence="13 14">Alberta</strain>
        <tissue evidence="13">Whole body</tissue>
    </source>
</reference>
<dbReference type="FunFam" id="3.40.50.300:FF:000163">
    <property type="entry name" value="Multidrug resistance-associated protein member 4"/>
    <property type="match status" value="1"/>
</dbReference>
<dbReference type="Pfam" id="PF00005">
    <property type="entry name" value="ABC_tran"/>
    <property type="match status" value="2"/>
</dbReference>
<dbReference type="Proteomes" id="UP000215335">
    <property type="component" value="Unassembled WGS sequence"/>
</dbReference>
<evidence type="ECO:0000259" key="12">
    <source>
        <dbReference type="PROSITE" id="PS50929"/>
    </source>
</evidence>
<keyword evidence="6" id="KW-0067">ATP-binding</keyword>
<dbReference type="CDD" id="cd18580">
    <property type="entry name" value="ABC_6TM_ABCC_D2"/>
    <property type="match status" value="1"/>
</dbReference>
<dbReference type="GO" id="GO:0016020">
    <property type="term" value="C:membrane"/>
    <property type="evidence" value="ECO:0007669"/>
    <property type="project" value="UniProtKB-SubCell"/>
</dbReference>
<feature type="domain" description="ABC transmembrane type-1" evidence="12">
    <location>
        <begin position="223"/>
        <end position="349"/>
    </location>
</feature>
<dbReference type="EMBL" id="NNAY01002512">
    <property type="protein sequence ID" value="OXU21160.1"/>
    <property type="molecule type" value="Genomic_DNA"/>
</dbReference>
<dbReference type="CDD" id="cd18579">
    <property type="entry name" value="ABC_6TM_ABCC_D1"/>
    <property type="match status" value="1"/>
</dbReference>
<evidence type="ECO:0000313" key="13">
    <source>
        <dbReference type="EMBL" id="OXU21160.1"/>
    </source>
</evidence>
<dbReference type="GO" id="GO:0016887">
    <property type="term" value="F:ATP hydrolysis activity"/>
    <property type="evidence" value="ECO:0007669"/>
    <property type="project" value="InterPro"/>
</dbReference>
<feature type="transmembrane region" description="Helical" evidence="10">
    <location>
        <begin position="774"/>
        <end position="798"/>
    </location>
</feature>
<keyword evidence="14" id="KW-1185">Reference proteome</keyword>
<dbReference type="InterPro" id="IPR036640">
    <property type="entry name" value="ABC1_TM_sf"/>
</dbReference>
<evidence type="ECO:0000256" key="8">
    <source>
        <dbReference type="ARBA" id="ARBA00023136"/>
    </source>
</evidence>
<dbReference type="InterPro" id="IPR011527">
    <property type="entry name" value="ABC1_TM_dom"/>
</dbReference>
<comment type="subcellular location">
    <subcellularLocation>
        <location evidence="1">Membrane</location>
        <topology evidence="1">Multi-pass membrane protein</topology>
    </subcellularLocation>
</comment>
<dbReference type="PROSITE" id="PS50893">
    <property type="entry name" value="ABC_TRANSPORTER_2"/>
    <property type="match status" value="2"/>
</dbReference>
<evidence type="ECO:0000256" key="6">
    <source>
        <dbReference type="ARBA" id="ARBA00022840"/>
    </source>
</evidence>
<feature type="domain" description="ABC transmembrane type-1" evidence="12">
    <location>
        <begin position="837"/>
        <end position="1076"/>
    </location>
</feature>
<keyword evidence="5" id="KW-0547">Nucleotide-binding</keyword>
<gene>
    <name evidence="13" type="ORF">TSAR_012963</name>
</gene>
<feature type="compositionally biased region" description="Basic and acidic residues" evidence="9">
    <location>
        <begin position="726"/>
        <end position="736"/>
    </location>
</feature>
<dbReference type="CDD" id="cd03244">
    <property type="entry name" value="ABCC_MRP_domain2"/>
    <property type="match status" value="1"/>
</dbReference>
<evidence type="ECO:0000256" key="4">
    <source>
        <dbReference type="ARBA" id="ARBA00022737"/>
    </source>
</evidence>
<keyword evidence="2" id="KW-0813">Transport</keyword>
<feature type="transmembrane region" description="Helical" evidence="10">
    <location>
        <begin position="281"/>
        <end position="300"/>
    </location>
</feature>
<dbReference type="PROSITE" id="PS00211">
    <property type="entry name" value="ABC_TRANSPORTER_1"/>
    <property type="match status" value="1"/>
</dbReference>
<feature type="domain" description="ABC transporter" evidence="11">
    <location>
        <begin position="469"/>
        <end position="692"/>
    </location>
</feature>
<keyword evidence="7 10" id="KW-1133">Transmembrane helix</keyword>
<comment type="caution">
    <text evidence="13">The sequence shown here is derived from an EMBL/GenBank/DDBJ whole genome shotgun (WGS) entry which is preliminary data.</text>
</comment>
<dbReference type="PANTHER" id="PTHR24223:SF415">
    <property type="entry name" value="FI20190P1"/>
    <property type="match status" value="1"/>
</dbReference>
<feature type="domain" description="ABC transporter" evidence="11">
    <location>
        <begin position="1114"/>
        <end position="1341"/>
    </location>
</feature>
<proteinExistence type="predicted"/>
<dbReference type="InterPro" id="IPR044726">
    <property type="entry name" value="ABCC_6TM_D2"/>
</dbReference>
<sequence>MDEMENEKKRYKPNPKLTATPFSKLFFCWLLPIFADGRDHDLEAKDLYEVLPENLSEPIADKLENYWNVEFENARKQSRKPSLLRALRATLKWTFLKYAIHFFVSHLIFKTIQPLAVGYLIWHFDERSTSSTLEGYGYATAFVLITICDVMLFNHMWFGLKSIGISARVACASLLYRKSCMSSGHRSKRTLLKLTTRLSCQRRLTASSASLGTEFNKKKLLIHIMRLPHSSKQVTGGRIINLLSNDVGKLEFCFLFLHILWVLPIQLILITYLMWRDVGVASIIGVLALILQTVPIQAFSGRIITRLRRKIATRTDERILLTKDIIHGIRLIKMYTWEKPFEQLVFQARSFDDVADDEKLRRYEIDVIATASYLKTLLWSIMAFAQRTPLFVTVMIYVLQGNSLSSYTVFTLIQYFNILHVMTGSYYLRAVNTISEAVASIKRMQEFLLLEEQVSSTKTLKFSDDNTIISIVGVSASSIEKSDVNFLHDIDLCVRRTLLYAVVGPVGAGKSSLLKLILDELRPARGEVQVYGEISYSSQEPWIFRGTVKSNILFGQPLDADKYDRVIKACALLEDFEQLPNGDESIVGEHGATLSGGQCARVGLARAVYRDADIYLLDDPLSAVDTRVGKRLFEDVVNGLLKDKTRVLVTHQLQYLKAADEIILIDKGRVEYQGDFANLPKTEELFQYLNLNESEDTDSNKTKSISDPTELVHSESNAEVDDEETAEPKETEKLIDSRTTPTKADENKKSNKPEITVEKGNTYWRYFTAGGSCLLPFTTFLAFVVAQILCSGCDYFVAYWTRKQDAHRYASPNATELDAATSPKITGTLDSYTALHIFMGLMIGIIIMSVTKMMLYCTVCKKSNERIHNSMAACLLRATMPFFAKNDSGQILNRFTKDLGTVDERLQALMLEAIEFTFIILGVVFQLVFITWWLIFIIVFMGFLFWKGRVVAIKTTRDLMRLEGKAKSPVFLHVNSSFAGIVTIRSCRAQSMACKQFDVHQDHHTTAAAISQYALLAYNFWLDLITLTFTTILTYSFLVFKNEMTAGADVGLAITQVLILCGILARGIKLTGDIETQMVSVERLFQYTELEREDSLKNGVGQKLLSNWPSYGKIVFENLSMRYSLNDPPILKNLYFTIEAGAKIGIVGRTGAGKSSLIAALFRMAHLDGSIQIDDVDIRNLDLKHLRSKISILPQEPILFCVTLRKNLDPLEQFDDASLWSALQDVELNNSFSSLDIPLNQNNLSTGQRQLLCLARAILKRNRILILDEATANVDSSTDALIQKAIRAKFKDCTVLMITHRLNTIMDCDKVLVLDQGRLIEFDRPQVLLKLNDGYFAKMLPQMMSVGPTEQPKIILDEVVAKKE</sequence>
<feature type="transmembrane region" description="Helical" evidence="10">
    <location>
        <begin position="136"/>
        <end position="158"/>
    </location>
</feature>
<feature type="region of interest" description="Disordered" evidence="9">
    <location>
        <begin position="695"/>
        <end position="753"/>
    </location>
</feature>
<keyword evidence="3 10" id="KW-0812">Transmembrane</keyword>
<dbReference type="Gene3D" id="1.20.1560.10">
    <property type="entry name" value="ABC transporter type 1, transmembrane domain"/>
    <property type="match status" value="2"/>
</dbReference>
<dbReference type="Gene3D" id="3.40.50.300">
    <property type="entry name" value="P-loop containing nucleotide triphosphate hydrolases"/>
    <property type="match status" value="2"/>
</dbReference>
<dbReference type="FunFam" id="3.40.50.300:FF:000973">
    <property type="entry name" value="Multidrug resistance-associated protein 4"/>
    <property type="match status" value="1"/>
</dbReference>
<feature type="transmembrane region" description="Helical" evidence="10">
    <location>
        <begin position="252"/>
        <end position="275"/>
    </location>
</feature>
<dbReference type="CDD" id="cd03250">
    <property type="entry name" value="ABCC_MRP_domain1"/>
    <property type="match status" value="1"/>
</dbReference>
<dbReference type="SUPFAM" id="SSF52540">
    <property type="entry name" value="P-loop containing nucleoside triphosphate hydrolases"/>
    <property type="match status" value="2"/>
</dbReference>
<feature type="transmembrane region" description="Helical" evidence="10">
    <location>
        <begin position="377"/>
        <end position="398"/>
    </location>
</feature>
<dbReference type="PROSITE" id="PS50929">
    <property type="entry name" value="ABC_TM1F"/>
    <property type="match status" value="2"/>
</dbReference>
<evidence type="ECO:0000256" key="5">
    <source>
        <dbReference type="ARBA" id="ARBA00022741"/>
    </source>
</evidence>